<name>A0A540KX53_MALBA</name>
<dbReference type="AlphaFoldDB" id="A0A540KX53"/>
<accession>A0A540KX53</accession>
<dbReference type="EMBL" id="VIEB01000889">
    <property type="protein sequence ID" value="TQD78814.1"/>
    <property type="molecule type" value="Genomic_DNA"/>
</dbReference>
<proteinExistence type="predicted"/>
<comment type="caution">
    <text evidence="1">The sequence shown here is derived from an EMBL/GenBank/DDBJ whole genome shotgun (WGS) entry which is preliminary data.</text>
</comment>
<dbReference type="Proteomes" id="UP000315295">
    <property type="component" value="Unassembled WGS sequence"/>
</dbReference>
<evidence type="ECO:0000313" key="2">
    <source>
        <dbReference type="Proteomes" id="UP000315295"/>
    </source>
</evidence>
<sequence>MATMEARLEAKPEPKEIEESYEPLLKYKRFNTQFITLMGSKEAVGDGEGEGCST</sequence>
<protein>
    <submittedName>
        <fullName evidence="1">Uncharacterized protein</fullName>
    </submittedName>
</protein>
<reference evidence="1 2" key="1">
    <citation type="journal article" date="2019" name="G3 (Bethesda)">
        <title>Sequencing of a Wild Apple (Malus baccata) Genome Unravels the Differences Between Cultivated and Wild Apple Species Regarding Disease Resistance and Cold Tolerance.</title>
        <authorList>
            <person name="Chen X."/>
        </authorList>
    </citation>
    <scope>NUCLEOTIDE SEQUENCE [LARGE SCALE GENOMIC DNA]</scope>
    <source>
        <strain evidence="2">cv. Shandingzi</strain>
        <tissue evidence="1">Leaves</tissue>
    </source>
</reference>
<gene>
    <name evidence="1" type="ORF">C1H46_035630</name>
</gene>
<organism evidence="1 2">
    <name type="scientific">Malus baccata</name>
    <name type="common">Siberian crab apple</name>
    <name type="synonym">Pyrus baccata</name>
    <dbReference type="NCBI Taxonomy" id="106549"/>
    <lineage>
        <taxon>Eukaryota</taxon>
        <taxon>Viridiplantae</taxon>
        <taxon>Streptophyta</taxon>
        <taxon>Embryophyta</taxon>
        <taxon>Tracheophyta</taxon>
        <taxon>Spermatophyta</taxon>
        <taxon>Magnoliopsida</taxon>
        <taxon>eudicotyledons</taxon>
        <taxon>Gunneridae</taxon>
        <taxon>Pentapetalae</taxon>
        <taxon>rosids</taxon>
        <taxon>fabids</taxon>
        <taxon>Rosales</taxon>
        <taxon>Rosaceae</taxon>
        <taxon>Amygdaloideae</taxon>
        <taxon>Maleae</taxon>
        <taxon>Malus</taxon>
    </lineage>
</organism>
<evidence type="ECO:0000313" key="1">
    <source>
        <dbReference type="EMBL" id="TQD78814.1"/>
    </source>
</evidence>
<keyword evidence="2" id="KW-1185">Reference proteome</keyword>